<proteinExistence type="inferred from homology"/>
<evidence type="ECO:0000313" key="6">
    <source>
        <dbReference type="EMBL" id="GIH66695.1"/>
    </source>
</evidence>
<dbReference type="CDD" id="cd01189">
    <property type="entry name" value="INT_ICEBs1_C_like"/>
    <property type="match status" value="1"/>
</dbReference>
<dbReference type="PANTHER" id="PTHR30349:SF41">
    <property type="entry name" value="INTEGRASE_RECOMBINASE PROTEIN MJ0367-RELATED"/>
    <property type="match status" value="1"/>
</dbReference>
<dbReference type="Gene3D" id="1.10.443.10">
    <property type="entry name" value="Intergrase catalytic core"/>
    <property type="match status" value="1"/>
</dbReference>
<comment type="similarity">
    <text evidence="1">Belongs to the 'phage' integrase family.</text>
</comment>
<dbReference type="PROSITE" id="PS51898">
    <property type="entry name" value="TYR_RECOMBINASE"/>
    <property type="match status" value="1"/>
</dbReference>
<dbReference type="InterPro" id="IPR011010">
    <property type="entry name" value="DNA_brk_join_enz"/>
</dbReference>
<comment type="caution">
    <text evidence="6">The sequence shown here is derived from an EMBL/GenBank/DDBJ whole genome shotgun (WGS) entry which is preliminary data.</text>
</comment>
<protein>
    <recommendedName>
        <fullName evidence="5">Tyr recombinase domain-containing protein</fullName>
    </recommendedName>
</protein>
<dbReference type="InterPro" id="IPR002104">
    <property type="entry name" value="Integrase_catalytic"/>
</dbReference>
<reference evidence="6 7" key="1">
    <citation type="submission" date="2021-01" db="EMBL/GenBank/DDBJ databases">
        <title>Whole genome shotgun sequence of Microbispora siamensis NBRC 104113.</title>
        <authorList>
            <person name="Komaki H."/>
            <person name="Tamura T."/>
        </authorList>
    </citation>
    <scope>NUCLEOTIDE SEQUENCE [LARGE SCALE GENOMIC DNA]</scope>
    <source>
        <strain evidence="6 7">NBRC 104113</strain>
    </source>
</reference>
<dbReference type="InterPro" id="IPR050090">
    <property type="entry name" value="Tyrosine_recombinase_XerCD"/>
</dbReference>
<keyword evidence="3" id="KW-0233">DNA recombination</keyword>
<evidence type="ECO:0000256" key="3">
    <source>
        <dbReference type="ARBA" id="ARBA00023172"/>
    </source>
</evidence>
<feature type="domain" description="Tyr recombinase" evidence="5">
    <location>
        <begin position="1"/>
        <end position="192"/>
    </location>
</feature>
<dbReference type="PANTHER" id="PTHR30349">
    <property type="entry name" value="PHAGE INTEGRASE-RELATED"/>
    <property type="match status" value="1"/>
</dbReference>
<keyword evidence="2" id="KW-0238">DNA-binding</keyword>
<name>A0ABQ4GZ43_9ACTN</name>
<evidence type="ECO:0000256" key="4">
    <source>
        <dbReference type="SAM" id="MobiDB-lite"/>
    </source>
</evidence>
<gene>
    <name evidence="6" type="ORF">Msi02_75120</name>
</gene>
<dbReference type="Proteomes" id="UP000660454">
    <property type="component" value="Unassembled WGS sequence"/>
</dbReference>
<evidence type="ECO:0000256" key="1">
    <source>
        <dbReference type="ARBA" id="ARBA00008857"/>
    </source>
</evidence>
<keyword evidence="7" id="KW-1185">Reference proteome</keyword>
<accession>A0ABQ4GZ43</accession>
<sequence length="202" mass="21970">MSAGCPARTGRACAVGAGLLGSAWGDGGRGDQPPPPTARARARRSLLRVRQALQRQKGEGLKLVPLKTQRSRRTIRLPENLVKVLKEHRAEQAAERLAAGSAWNNPHGLVFTTHIGTAIEPENLYRHFRAVCEAAGIRRVRLHDLRHTCATILLAQGVDTRTIMEILGHSTIVLTMNTYAHVLPEHQATALDKLEKALGGLA</sequence>
<evidence type="ECO:0000259" key="5">
    <source>
        <dbReference type="PROSITE" id="PS51898"/>
    </source>
</evidence>
<dbReference type="SUPFAM" id="SSF56349">
    <property type="entry name" value="DNA breaking-rejoining enzymes"/>
    <property type="match status" value="1"/>
</dbReference>
<dbReference type="EMBL" id="BOOF01000058">
    <property type="protein sequence ID" value="GIH66695.1"/>
    <property type="molecule type" value="Genomic_DNA"/>
</dbReference>
<organism evidence="6 7">
    <name type="scientific">Microbispora siamensis</name>
    <dbReference type="NCBI Taxonomy" id="564413"/>
    <lineage>
        <taxon>Bacteria</taxon>
        <taxon>Bacillati</taxon>
        <taxon>Actinomycetota</taxon>
        <taxon>Actinomycetes</taxon>
        <taxon>Streptosporangiales</taxon>
        <taxon>Streptosporangiaceae</taxon>
        <taxon>Microbispora</taxon>
    </lineage>
</organism>
<evidence type="ECO:0000256" key="2">
    <source>
        <dbReference type="ARBA" id="ARBA00023125"/>
    </source>
</evidence>
<evidence type="ECO:0000313" key="7">
    <source>
        <dbReference type="Proteomes" id="UP000660454"/>
    </source>
</evidence>
<dbReference type="InterPro" id="IPR013762">
    <property type="entry name" value="Integrase-like_cat_sf"/>
</dbReference>
<feature type="region of interest" description="Disordered" evidence="4">
    <location>
        <begin position="23"/>
        <end position="42"/>
    </location>
</feature>
<dbReference type="Pfam" id="PF00589">
    <property type="entry name" value="Phage_integrase"/>
    <property type="match status" value="1"/>
</dbReference>